<dbReference type="GO" id="GO:0009097">
    <property type="term" value="P:isoleucine biosynthetic process"/>
    <property type="evidence" value="ECO:0007669"/>
    <property type="project" value="UniProtKB-UniPathway"/>
</dbReference>
<evidence type="ECO:0000256" key="1">
    <source>
        <dbReference type="ARBA" id="ARBA00001933"/>
    </source>
</evidence>
<dbReference type="AlphaFoldDB" id="A0A517YXM1"/>
<organism evidence="18 19">
    <name type="scientific">Poriferisphaera corsica</name>
    <dbReference type="NCBI Taxonomy" id="2528020"/>
    <lineage>
        <taxon>Bacteria</taxon>
        <taxon>Pseudomonadati</taxon>
        <taxon>Planctomycetota</taxon>
        <taxon>Phycisphaerae</taxon>
        <taxon>Phycisphaerales</taxon>
        <taxon>Phycisphaeraceae</taxon>
        <taxon>Poriferisphaera</taxon>
    </lineage>
</organism>
<dbReference type="GO" id="GO:0052654">
    <property type="term" value="F:L-leucine-2-oxoglutarate transaminase activity"/>
    <property type="evidence" value="ECO:0007669"/>
    <property type="project" value="RHEA"/>
</dbReference>
<dbReference type="InterPro" id="IPR036038">
    <property type="entry name" value="Aminotransferase-like"/>
</dbReference>
<dbReference type="SUPFAM" id="SSF56752">
    <property type="entry name" value="D-aminoacid aminotransferase-like PLP-dependent enzymes"/>
    <property type="match status" value="1"/>
</dbReference>
<dbReference type="InterPro" id="IPR043132">
    <property type="entry name" value="BCAT-like_C"/>
</dbReference>
<dbReference type="InterPro" id="IPR043131">
    <property type="entry name" value="BCAT-like_N"/>
</dbReference>
<dbReference type="InterPro" id="IPR001544">
    <property type="entry name" value="Aminotrans_IV"/>
</dbReference>
<evidence type="ECO:0000256" key="14">
    <source>
        <dbReference type="ARBA" id="ARBA00049229"/>
    </source>
</evidence>
<name>A0A517YXM1_9BACT</name>
<evidence type="ECO:0000313" key="19">
    <source>
        <dbReference type="Proteomes" id="UP000317369"/>
    </source>
</evidence>
<dbReference type="NCBIfam" id="NF006185">
    <property type="entry name" value="PRK08320.1"/>
    <property type="match status" value="1"/>
</dbReference>
<evidence type="ECO:0000256" key="8">
    <source>
        <dbReference type="ARBA" id="ARBA00022605"/>
    </source>
</evidence>
<comment type="catalytic activity">
    <reaction evidence="14 17">
        <text>L-leucine + 2-oxoglutarate = 4-methyl-2-oxopentanoate + L-glutamate</text>
        <dbReference type="Rhea" id="RHEA:18321"/>
        <dbReference type="ChEBI" id="CHEBI:16810"/>
        <dbReference type="ChEBI" id="CHEBI:17865"/>
        <dbReference type="ChEBI" id="CHEBI:29985"/>
        <dbReference type="ChEBI" id="CHEBI:57427"/>
        <dbReference type="EC" id="2.6.1.42"/>
    </reaction>
</comment>
<keyword evidence="9 17" id="KW-0808">Transferase</keyword>
<evidence type="ECO:0000256" key="11">
    <source>
        <dbReference type="ARBA" id="ARBA00023304"/>
    </source>
</evidence>
<evidence type="ECO:0000256" key="3">
    <source>
        <dbReference type="ARBA" id="ARBA00004824"/>
    </source>
</evidence>
<comment type="catalytic activity">
    <reaction evidence="12 17">
        <text>L-valine + 2-oxoglutarate = 3-methyl-2-oxobutanoate + L-glutamate</text>
        <dbReference type="Rhea" id="RHEA:24813"/>
        <dbReference type="ChEBI" id="CHEBI:11851"/>
        <dbReference type="ChEBI" id="CHEBI:16810"/>
        <dbReference type="ChEBI" id="CHEBI:29985"/>
        <dbReference type="ChEBI" id="CHEBI:57762"/>
        <dbReference type="EC" id="2.6.1.42"/>
    </reaction>
</comment>
<dbReference type="KEGG" id="pcor:KS4_30430"/>
<accession>A0A517YXM1</accession>
<evidence type="ECO:0000256" key="4">
    <source>
        <dbReference type="ARBA" id="ARBA00004931"/>
    </source>
</evidence>
<dbReference type="NCBIfam" id="TIGR01122">
    <property type="entry name" value="ilvE_I"/>
    <property type="match status" value="1"/>
</dbReference>
<evidence type="ECO:0000256" key="15">
    <source>
        <dbReference type="RuleBase" id="RU004106"/>
    </source>
</evidence>
<proteinExistence type="inferred from homology"/>
<dbReference type="UniPathway" id="UPA00047">
    <property type="reaction ID" value="UER00058"/>
</dbReference>
<dbReference type="InterPro" id="IPR050571">
    <property type="entry name" value="Class-IV_PLP-Dep_Aminotrnsfr"/>
</dbReference>
<evidence type="ECO:0000256" key="10">
    <source>
        <dbReference type="ARBA" id="ARBA00022898"/>
    </source>
</evidence>
<dbReference type="PANTHER" id="PTHR42743:SF11">
    <property type="entry name" value="AMINODEOXYCHORISMATE LYASE"/>
    <property type="match status" value="1"/>
</dbReference>
<dbReference type="Gene3D" id="3.30.470.10">
    <property type="match status" value="1"/>
</dbReference>
<dbReference type="EMBL" id="CP036425">
    <property type="protein sequence ID" value="QDU34966.1"/>
    <property type="molecule type" value="Genomic_DNA"/>
</dbReference>
<dbReference type="GO" id="GO:0052656">
    <property type="term" value="F:L-isoleucine-2-oxoglutarate transaminase activity"/>
    <property type="evidence" value="ECO:0007669"/>
    <property type="project" value="RHEA"/>
</dbReference>
<reference evidence="18 19" key="1">
    <citation type="submission" date="2019-02" db="EMBL/GenBank/DDBJ databases">
        <title>Deep-cultivation of Planctomycetes and their phenomic and genomic characterization uncovers novel biology.</title>
        <authorList>
            <person name="Wiegand S."/>
            <person name="Jogler M."/>
            <person name="Boedeker C."/>
            <person name="Pinto D."/>
            <person name="Vollmers J."/>
            <person name="Rivas-Marin E."/>
            <person name="Kohn T."/>
            <person name="Peeters S.H."/>
            <person name="Heuer A."/>
            <person name="Rast P."/>
            <person name="Oberbeckmann S."/>
            <person name="Bunk B."/>
            <person name="Jeske O."/>
            <person name="Meyerdierks A."/>
            <person name="Storesund J.E."/>
            <person name="Kallscheuer N."/>
            <person name="Luecker S."/>
            <person name="Lage O.M."/>
            <person name="Pohl T."/>
            <person name="Merkel B.J."/>
            <person name="Hornburger P."/>
            <person name="Mueller R.-W."/>
            <person name="Bruemmer F."/>
            <person name="Labrenz M."/>
            <person name="Spormann A.M."/>
            <person name="Op den Camp H."/>
            <person name="Overmann J."/>
            <person name="Amann R."/>
            <person name="Jetten M.S.M."/>
            <person name="Mascher T."/>
            <person name="Medema M.H."/>
            <person name="Devos D.P."/>
            <person name="Kaster A.-K."/>
            <person name="Ovreas L."/>
            <person name="Rohde M."/>
            <person name="Galperin M.Y."/>
            <person name="Jogler C."/>
        </authorList>
    </citation>
    <scope>NUCLEOTIDE SEQUENCE [LARGE SCALE GENOMIC DNA]</scope>
    <source>
        <strain evidence="18 19">KS4</strain>
    </source>
</reference>
<evidence type="ECO:0000256" key="6">
    <source>
        <dbReference type="ARBA" id="ARBA00009320"/>
    </source>
</evidence>
<evidence type="ECO:0000313" key="18">
    <source>
        <dbReference type="EMBL" id="QDU34966.1"/>
    </source>
</evidence>
<dbReference type="UniPathway" id="UPA00048">
    <property type="reaction ID" value="UER00073"/>
</dbReference>
<dbReference type="EC" id="2.6.1.42" evidence="17"/>
<evidence type="ECO:0000256" key="16">
    <source>
        <dbReference type="RuleBase" id="RU004516"/>
    </source>
</evidence>
<evidence type="ECO:0000256" key="12">
    <source>
        <dbReference type="ARBA" id="ARBA00048212"/>
    </source>
</evidence>
<dbReference type="UniPathway" id="UPA00049">
    <property type="reaction ID" value="UER00062"/>
</dbReference>
<keyword evidence="7 17" id="KW-0032">Aminotransferase</keyword>
<evidence type="ECO:0000256" key="5">
    <source>
        <dbReference type="ARBA" id="ARBA00005072"/>
    </source>
</evidence>
<dbReference type="Pfam" id="PF01063">
    <property type="entry name" value="Aminotran_4"/>
    <property type="match status" value="1"/>
</dbReference>
<keyword evidence="19" id="KW-1185">Reference proteome</keyword>
<dbReference type="Proteomes" id="UP000317369">
    <property type="component" value="Chromosome"/>
</dbReference>
<dbReference type="Gene3D" id="3.20.10.10">
    <property type="entry name" value="D-amino Acid Aminotransferase, subunit A, domain 2"/>
    <property type="match status" value="1"/>
</dbReference>
<comment type="catalytic activity">
    <reaction evidence="13 17">
        <text>L-isoleucine + 2-oxoglutarate = (S)-3-methyl-2-oxopentanoate + L-glutamate</text>
        <dbReference type="Rhea" id="RHEA:24801"/>
        <dbReference type="ChEBI" id="CHEBI:16810"/>
        <dbReference type="ChEBI" id="CHEBI:29985"/>
        <dbReference type="ChEBI" id="CHEBI:35146"/>
        <dbReference type="ChEBI" id="CHEBI:58045"/>
        <dbReference type="EC" id="2.6.1.42"/>
    </reaction>
</comment>
<keyword evidence="8 17" id="KW-0028">Amino-acid biosynthesis</keyword>
<dbReference type="PANTHER" id="PTHR42743">
    <property type="entry name" value="AMINO-ACID AMINOTRANSFERASE"/>
    <property type="match status" value="1"/>
</dbReference>
<keyword evidence="10 16" id="KW-0663">Pyridoxal phosphate</keyword>
<evidence type="ECO:0000256" key="17">
    <source>
        <dbReference type="RuleBase" id="RU364094"/>
    </source>
</evidence>
<gene>
    <name evidence="18" type="primary">ilvE_2</name>
    <name evidence="17" type="synonym">ilvE</name>
    <name evidence="18" type="ORF">KS4_30430</name>
</gene>
<keyword evidence="11 17" id="KW-0100">Branched-chain amino acid biosynthesis</keyword>
<dbReference type="GO" id="GO:0009098">
    <property type="term" value="P:L-leucine biosynthetic process"/>
    <property type="evidence" value="ECO:0007669"/>
    <property type="project" value="UniProtKB-UniPathway"/>
</dbReference>
<comment type="function">
    <text evidence="2 17">Acts on leucine, isoleucine and valine.</text>
</comment>
<sequence>MITQSPPEVACSAPELGGVQSREAVSADTCNVTRQIWLNGKLVPADQATVSVYDHGLLYGDGVFEGIRLYNGRVFKAGTHLKRLYESAHSIRLEIPYTLEELDAATRQTADANGQRDGYVRLCVTRGAGTLGIHPFKECKPNVFIIVDKISVYPAELYETGLEIITASTIRNHPCALSPRIKSMNYLNNVLAKIEAIDAGVLEAVMLNHEGFVAECTADNLFVVREYLGELTLITPPSSAGILEGVTRNEIIKLAKKLGIAFREENLTKHDLYTSGEIFLTGTAAEVIPVTKIDNRVIGGGEPGEMTLRLREAFQSLVAEDAPED</sequence>
<protein>
    <recommendedName>
        <fullName evidence="17">Branched-chain-amino-acid aminotransferase</fullName>
        <shortName evidence="17">BCAT</shortName>
        <ecNumber evidence="17">2.6.1.42</ecNumber>
    </recommendedName>
</protein>
<dbReference type="GO" id="GO:0009099">
    <property type="term" value="P:L-valine biosynthetic process"/>
    <property type="evidence" value="ECO:0007669"/>
    <property type="project" value="UniProtKB-UniPathway"/>
</dbReference>
<comment type="pathway">
    <text evidence="3 17">Amino-acid biosynthesis; L-isoleucine biosynthesis; L-isoleucine from 2-oxobutanoate: step 4/4.</text>
</comment>
<comment type="similarity">
    <text evidence="6 15">Belongs to the class-IV pyridoxal-phosphate-dependent aminotransferase family.</text>
</comment>
<evidence type="ECO:0000256" key="7">
    <source>
        <dbReference type="ARBA" id="ARBA00022576"/>
    </source>
</evidence>
<comment type="pathway">
    <text evidence="5 17">Amino-acid biosynthesis; L-leucine biosynthesis; L-leucine from 3-methyl-2-oxobutanoate: step 4/4.</text>
</comment>
<dbReference type="InterPro" id="IPR018300">
    <property type="entry name" value="Aminotrans_IV_CS"/>
</dbReference>
<dbReference type="PROSITE" id="PS00770">
    <property type="entry name" value="AA_TRANSFER_CLASS_4"/>
    <property type="match status" value="1"/>
</dbReference>
<dbReference type="GO" id="GO:0005829">
    <property type="term" value="C:cytosol"/>
    <property type="evidence" value="ECO:0007669"/>
    <property type="project" value="TreeGrafter"/>
</dbReference>
<dbReference type="CDD" id="cd01558">
    <property type="entry name" value="D-AAT_like"/>
    <property type="match status" value="1"/>
</dbReference>
<evidence type="ECO:0000256" key="2">
    <source>
        <dbReference type="ARBA" id="ARBA00003109"/>
    </source>
</evidence>
<comment type="cofactor">
    <cofactor evidence="1 16">
        <name>pyridoxal 5'-phosphate</name>
        <dbReference type="ChEBI" id="CHEBI:597326"/>
    </cofactor>
</comment>
<dbReference type="InterPro" id="IPR005785">
    <property type="entry name" value="B_amino_transI"/>
</dbReference>
<evidence type="ECO:0000256" key="13">
    <source>
        <dbReference type="ARBA" id="ARBA00048798"/>
    </source>
</evidence>
<dbReference type="GO" id="GO:0052655">
    <property type="term" value="F:L-valine-2-oxoglutarate transaminase activity"/>
    <property type="evidence" value="ECO:0007669"/>
    <property type="project" value="RHEA"/>
</dbReference>
<dbReference type="FunFam" id="3.20.10.10:FF:000002">
    <property type="entry name" value="D-alanine aminotransferase"/>
    <property type="match status" value="1"/>
</dbReference>
<comment type="pathway">
    <text evidence="4 17">Amino-acid biosynthesis; L-valine biosynthesis; L-valine from pyruvate: step 4/4.</text>
</comment>
<evidence type="ECO:0000256" key="9">
    <source>
        <dbReference type="ARBA" id="ARBA00022679"/>
    </source>
</evidence>